<evidence type="ECO:0000256" key="4">
    <source>
        <dbReference type="ARBA" id="ARBA00022553"/>
    </source>
</evidence>
<evidence type="ECO:0000256" key="3">
    <source>
        <dbReference type="ARBA" id="ARBA00012438"/>
    </source>
</evidence>
<keyword evidence="5" id="KW-0808">Transferase</keyword>
<dbReference type="EMBL" id="LM997413">
    <property type="protein sequence ID" value="CEA03409.1"/>
    <property type="molecule type" value="Genomic_DNA"/>
</dbReference>
<dbReference type="CDD" id="cd00082">
    <property type="entry name" value="HisKA"/>
    <property type="match status" value="1"/>
</dbReference>
<evidence type="ECO:0000313" key="14">
    <source>
        <dbReference type="EMBL" id="CEA03409.1"/>
    </source>
</evidence>
<dbReference type="SUPFAM" id="SSF47384">
    <property type="entry name" value="Homodimeric domain of signal transducing histidine kinase"/>
    <property type="match status" value="1"/>
</dbReference>
<evidence type="ECO:0000256" key="8">
    <source>
        <dbReference type="ARBA" id="ARBA00022777"/>
    </source>
</evidence>
<dbReference type="GO" id="GO:0005524">
    <property type="term" value="F:ATP binding"/>
    <property type="evidence" value="ECO:0007669"/>
    <property type="project" value="UniProtKB-KW"/>
</dbReference>
<evidence type="ECO:0000256" key="1">
    <source>
        <dbReference type="ARBA" id="ARBA00000085"/>
    </source>
</evidence>
<sequence length="459" mass="51446">MTHSLRARLVLSAAAFAALFILALVPALQSVFDRTLEQVVQQRLAADASTLISVASVVDGRLVMPERMPDEEFNLPEAKLLGYVHDALGQVVWHSRSTTDEELHYLPHYSGNRIDFLRILDTRGEEYYVYDVEVNLAGDNQLPLSFVTMLPSSEFASLRQDFTQRLRWWLGGGLLLLLTLLWLALSWSLRSLKGVRRELQEIETGGRERLSDEHPHELMRLTRSLNRLLDSERLQRTRYRDSLADLAHSLKTPLAVLQTVAENLRAQPAGGEQARILQDQIERMSQQIDYQLQRASLRRSGLVQHRAEVLPLVRRLGEALGKVYRDKNVRLDTDMAAGATLPIEEGALLEVLGNLLENAHRLCVSCIRVSISVQPGGYELRVDDDGAGVPEDQRERVIGRGERLDTSHPGQGIGLAVVKDIIESYSGTLSLEDSPLGGAAFRLWLPSDARPPGNRRRRG</sequence>
<dbReference type="InterPro" id="IPR058619">
    <property type="entry name" value="PhoQ/CarS-like_HATPase"/>
</dbReference>
<dbReference type="RefSeq" id="WP_044498713.1">
    <property type="nucleotide sequence ID" value="NZ_LK391969.1"/>
</dbReference>
<dbReference type="EC" id="2.7.13.3" evidence="3"/>
<keyword evidence="9" id="KW-0067">ATP-binding</keyword>
<dbReference type="InterPro" id="IPR003661">
    <property type="entry name" value="HisK_dim/P_dom"/>
</dbReference>
<evidence type="ECO:0000256" key="5">
    <source>
        <dbReference type="ARBA" id="ARBA00022679"/>
    </source>
</evidence>
<dbReference type="OrthoDB" id="9809567at2"/>
<dbReference type="InterPro" id="IPR003594">
    <property type="entry name" value="HATPase_dom"/>
</dbReference>
<keyword evidence="7" id="KW-0547">Nucleotide-binding</keyword>
<keyword evidence="11 12" id="KW-0472">Membrane</keyword>
<evidence type="ECO:0000256" key="10">
    <source>
        <dbReference type="ARBA" id="ARBA00022989"/>
    </source>
</evidence>
<protein>
    <recommendedName>
        <fullName evidence="3">histidine kinase</fullName>
        <ecNumber evidence="3">2.7.13.3</ecNumber>
    </recommendedName>
</protein>
<dbReference type="InterPro" id="IPR005467">
    <property type="entry name" value="His_kinase_dom"/>
</dbReference>
<dbReference type="Pfam" id="PF02518">
    <property type="entry name" value="HATPase_c"/>
    <property type="match status" value="1"/>
</dbReference>
<dbReference type="PATRIC" id="fig|1461581.3.peg.1084"/>
<dbReference type="SMART" id="SM00388">
    <property type="entry name" value="HisKA"/>
    <property type="match status" value="1"/>
</dbReference>
<gene>
    <name evidence="14" type="primary">phoQ</name>
    <name evidence="14" type="ORF">BN1049_01108</name>
</gene>
<evidence type="ECO:0000256" key="2">
    <source>
        <dbReference type="ARBA" id="ARBA00004370"/>
    </source>
</evidence>
<proteinExistence type="predicted"/>
<dbReference type="Gene3D" id="3.30.565.10">
    <property type="entry name" value="Histidine kinase-like ATPase, C-terminal domain"/>
    <property type="match status" value="1"/>
</dbReference>
<dbReference type="InterPro" id="IPR036890">
    <property type="entry name" value="HATPase_C_sf"/>
</dbReference>
<dbReference type="InterPro" id="IPR036097">
    <property type="entry name" value="HisK_dim/P_sf"/>
</dbReference>
<dbReference type="GO" id="GO:0005886">
    <property type="term" value="C:plasma membrane"/>
    <property type="evidence" value="ECO:0007669"/>
    <property type="project" value="TreeGrafter"/>
</dbReference>
<comment type="catalytic activity">
    <reaction evidence="1">
        <text>ATP + protein L-histidine = ADP + protein N-phospho-L-histidine.</text>
        <dbReference type="EC" id="2.7.13.3"/>
    </reaction>
</comment>
<evidence type="ECO:0000256" key="11">
    <source>
        <dbReference type="ARBA" id="ARBA00023136"/>
    </source>
</evidence>
<name>A0A078MB21_9PSED</name>
<keyword evidence="4" id="KW-0597">Phosphoprotein</keyword>
<reference evidence="14" key="1">
    <citation type="submission" date="2014-07" db="EMBL/GenBank/DDBJ databases">
        <authorList>
            <person name="Urmite Genomes Urmite Genomes"/>
        </authorList>
    </citation>
    <scope>NUCLEOTIDE SEQUENCE</scope>
    <source>
        <strain evidence="14">12M76_air</strain>
    </source>
</reference>
<evidence type="ECO:0000256" key="9">
    <source>
        <dbReference type="ARBA" id="ARBA00022840"/>
    </source>
</evidence>
<evidence type="ECO:0000256" key="6">
    <source>
        <dbReference type="ARBA" id="ARBA00022692"/>
    </source>
</evidence>
<dbReference type="SUPFAM" id="SSF55874">
    <property type="entry name" value="ATPase domain of HSP90 chaperone/DNA topoisomerase II/histidine kinase"/>
    <property type="match status" value="1"/>
</dbReference>
<dbReference type="GO" id="GO:0000155">
    <property type="term" value="F:phosphorelay sensor kinase activity"/>
    <property type="evidence" value="ECO:0007669"/>
    <property type="project" value="InterPro"/>
</dbReference>
<dbReference type="InterPro" id="IPR004358">
    <property type="entry name" value="Sig_transdc_His_kin-like_C"/>
</dbReference>
<keyword evidence="6 12" id="KW-0812">Transmembrane</keyword>
<dbReference type="Gene3D" id="1.10.287.130">
    <property type="match status" value="1"/>
</dbReference>
<dbReference type="Pfam" id="PF00512">
    <property type="entry name" value="HisKA"/>
    <property type="match status" value="1"/>
</dbReference>
<dbReference type="CDD" id="cd16954">
    <property type="entry name" value="HATPase_PhoQ-like"/>
    <property type="match status" value="1"/>
</dbReference>
<dbReference type="PANTHER" id="PTHR45436:SF4">
    <property type="entry name" value="SENSOR PROTEIN PHOQ"/>
    <property type="match status" value="1"/>
</dbReference>
<organism evidence="14">
    <name type="scientific">Pseudomonas saudimassiliensis</name>
    <dbReference type="NCBI Taxonomy" id="1461581"/>
    <lineage>
        <taxon>Bacteria</taxon>
        <taxon>Pseudomonadati</taxon>
        <taxon>Pseudomonadota</taxon>
        <taxon>Gammaproteobacteria</taxon>
        <taxon>Pseudomonadales</taxon>
        <taxon>Pseudomonadaceae</taxon>
        <taxon>Pseudomonas</taxon>
    </lineage>
</organism>
<evidence type="ECO:0000256" key="7">
    <source>
        <dbReference type="ARBA" id="ARBA00022741"/>
    </source>
</evidence>
<evidence type="ECO:0000256" key="12">
    <source>
        <dbReference type="SAM" id="Phobius"/>
    </source>
</evidence>
<keyword evidence="10 12" id="KW-1133">Transmembrane helix</keyword>
<dbReference type="PRINTS" id="PR00344">
    <property type="entry name" value="BCTRLSENSOR"/>
</dbReference>
<feature type="domain" description="Histidine kinase" evidence="13">
    <location>
        <begin position="245"/>
        <end position="449"/>
    </location>
</feature>
<dbReference type="PANTHER" id="PTHR45436">
    <property type="entry name" value="SENSOR HISTIDINE KINASE YKOH"/>
    <property type="match status" value="1"/>
</dbReference>
<dbReference type="AlphaFoldDB" id="A0A078MB21"/>
<dbReference type="EMBL" id="LK391969">
    <property type="protein sequence ID" value="CEF26181.1"/>
    <property type="molecule type" value="Genomic_DNA"/>
</dbReference>
<accession>A0A078MB21</accession>
<dbReference type="SMART" id="SM00387">
    <property type="entry name" value="HATPase_c"/>
    <property type="match status" value="1"/>
</dbReference>
<keyword evidence="8" id="KW-0418">Kinase</keyword>
<feature type="transmembrane region" description="Helical" evidence="12">
    <location>
        <begin position="168"/>
        <end position="189"/>
    </location>
</feature>
<dbReference type="InterPro" id="IPR050428">
    <property type="entry name" value="TCS_sensor_his_kinase"/>
</dbReference>
<comment type="subcellular location">
    <subcellularLocation>
        <location evidence="2">Membrane</location>
    </subcellularLocation>
</comment>
<evidence type="ECO:0000259" key="13">
    <source>
        <dbReference type="PROSITE" id="PS50109"/>
    </source>
</evidence>
<dbReference type="PROSITE" id="PS50109">
    <property type="entry name" value="HIS_KIN"/>
    <property type="match status" value="1"/>
</dbReference>